<keyword evidence="3" id="KW-1185">Reference proteome</keyword>
<evidence type="ECO:0000313" key="2">
    <source>
        <dbReference type="EMBL" id="PZW39243.1"/>
    </source>
</evidence>
<organism evidence="2 3">
    <name type="scientific">Mesonia algae</name>
    <dbReference type="NCBI Taxonomy" id="213248"/>
    <lineage>
        <taxon>Bacteria</taxon>
        <taxon>Pseudomonadati</taxon>
        <taxon>Bacteroidota</taxon>
        <taxon>Flavobacteriia</taxon>
        <taxon>Flavobacteriales</taxon>
        <taxon>Flavobacteriaceae</taxon>
        <taxon>Mesonia</taxon>
    </lineage>
</organism>
<dbReference type="EMBL" id="QKYV01000006">
    <property type="protein sequence ID" value="PZW39243.1"/>
    <property type="molecule type" value="Genomic_DNA"/>
</dbReference>
<dbReference type="Proteomes" id="UP000249542">
    <property type="component" value="Unassembled WGS sequence"/>
</dbReference>
<dbReference type="InterPro" id="IPR025364">
    <property type="entry name" value="DUF4268"/>
</dbReference>
<dbReference type="AlphaFoldDB" id="A0A2W7IL25"/>
<evidence type="ECO:0000259" key="1">
    <source>
        <dbReference type="Pfam" id="PF14088"/>
    </source>
</evidence>
<reference evidence="2 3" key="1">
    <citation type="submission" date="2018-06" db="EMBL/GenBank/DDBJ databases">
        <title>Genomic Encyclopedia of Archaeal and Bacterial Type Strains, Phase II (KMG-II): from individual species to whole genera.</title>
        <authorList>
            <person name="Goeker M."/>
        </authorList>
    </citation>
    <scope>NUCLEOTIDE SEQUENCE [LARGE SCALE GENOMIC DNA]</scope>
    <source>
        <strain evidence="2 3">DSM 15361</strain>
    </source>
</reference>
<evidence type="ECO:0000313" key="3">
    <source>
        <dbReference type="Proteomes" id="UP000249542"/>
    </source>
</evidence>
<dbReference type="RefSeq" id="WP_111541658.1">
    <property type="nucleotide sequence ID" value="NZ_QKYV01000006.1"/>
</dbReference>
<protein>
    <submittedName>
        <fullName evidence="2">Uncharacterized protein DUF4268</fullName>
    </submittedName>
</protein>
<proteinExistence type="predicted"/>
<name>A0A2W7IL25_9FLAO</name>
<dbReference type="Pfam" id="PF14088">
    <property type="entry name" value="DUF4268"/>
    <property type="match status" value="1"/>
</dbReference>
<gene>
    <name evidence="2" type="ORF">LX95_02385</name>
</gene>
<comment type="caution">
    <text evidence="2">The sequence shown here is derived from an EMBL/GenBank/DDBJ whole genome shotgun (WGS) entry which is preliminary data.</text>
</comment>
<accession>A0A2W7IL25</accession>
<feature type="domain" description="DUF4268" evidence="1">
    <location>
        <begin position="10"/>
        <end position="137"/>
    </location>
</feature>
<sequence length="142" mass="17279">MFSREESKKIRQEFWTSFGKRNDRKWMLYDTKMKEINLKFHFDTKIASLGFVIDTEDEDFKTYYFEKFESLKTVLAEEISAHLIFDSTYETESGKKVAYIYLLKENVSIHKKESWEEVAIFFENFMPKMEMAFLEYKDFLEN</sequence>